<dbReference type="Gramene" id="ONI30955">
    <property type="protein sequence ID" value="ONI30955"/>
    <property type="gene ID" value="PRUPE_1G284000"/>
</dbReference>
<keyword evidence="1" id="KW-0694">RNA-binding</keyword>
<dbReference type="Gene3D" id="3.30.70.330">
    <property type="match status" value="1"/>
</dbReference>
<dbReference type="InterPro" id="IPR012677">
    <property type="entry name" value="Nucleotide-bd_a/b_plait_sf"/>
</dbReference>
<dbReference type="InterPro" id="IPR035979">
    <property type="entry name" value="RBD_domain_sf"/>
</dbReference>
<gene>
    <name evidence="2" type="ORF">PRUPE_1G284000</name>
</gene>
<keyword evidence="3" id="KW-1185">Reference proteome</keyword>
<dbReference type="PANTHER" id="PTHR14089">
    <property type="entry name" value="PRE-MRNA-SPLICING FACTOR RBM22"/>
    <property type="match status" value="1"/>
</dbReference>
<name>A0A251R788_PRUPE</name>
<dbReference type="EMBL" id="CM007651">
    <property type="protein sequence ID" value="ONI30955.1"/>
    <property type="molecule type" value="Genomic_DNA"/>
</dbReference>
<sequence>MYAHGEIEPIRMLLLERRCAFVTYTTREGAEKVAEDLFNKLVMKAPRQELKGTDKARQQAAAHGGLLPQAVVSQQHNQFQQDQSTPFHYYNIPPQASHETTFFPSMNPRGAWREKFQFRVAATGAALY</sequence>
<evidence type="ECO:0000313" key="2">
    <source>
        <dbReference type="EMBL" id="ONI30955.1"/>
    </source>
</evidence>
<dbReference type="SUPFAM" id="SSF54928">
    <property type="entry name" value="RNA-binding domain, RBD"/>
    <property type="match status" value="1"/>
</dbReference>
<organism evidence="2 3">
    <name type="scientific">Prunus persica</name>
    <name type="common">Peach</name>
    <name type="synonym">Amygdalus persica</name>
    <dbReference type="NCBI Taxonomy" id="3760"/>
    <lineage>
        <taxon>Eukaryota</taxon>
        <taxon>Viridiplantae</taxon>
        <taxon>Streptophyta</taxon>
        <taxon>Embryophyta</taxon>
        <taxon>Tracheophyta</taxon>
        <taxon>Spermatophyta</taxon>
        <taxon>Magnoliopsida</taxon>
        <taxon>eudicotyledons</taxon>
        <taxon>Gunneridae</taxon>
        <taxon>Pentapetalae</taxon>
        <taxon>rosids</taxon>
        <taxon>fabids</taxon>
        <taxon>Rosales</taxon>
        <taxon>Rosaceae</taxon>
        <taxon>Amygdaloideae</taxon>
        <taxon>Amygdaleae</taxon>
        <taxon>Prunus</taxon>
    </lineage>
</organism>
<dbReference type="STRING" id="3760.A0A251R788"/>
<dbReference type="AlphaFoldDB" id="A0A251R788"/>
<dbReference type="InterPro" id="IPR039171">
    <property type="entry name" value="Cwc2/Slt11"/>
</dbReference>
<dbReference type="GO" id="GO:0003723">
    <property type="term" value="F:RNA binding"/>
    <property type="evidence" value="ECO:0007669"/>
    <property type="project" value="UniProtKB-KW"/>
</dbReference>
<dbReference type="Proteomes" id="UP000006882">
    <property type="component" value="Chromosome G1"/>
</dbReference>
<evidence type="ECO:0008006" key="4">
    <source>
        <dbReference type="Google" id="ProtNLM"/>
    </source>
</evidence>
<dbReference type="eggNOG" id="KOG0153">
    <property type="taxonomic scope" value="Eukaryota"/>
</dbReference>
<evidence type="ECO:0000313" key="3">
    <source>
        <dbReference type="Proteomes" id="UP000006882"/>
    </source>
</evidence>
<proteinExistence type="predicted"/>
<protein>
    <recommendedName>
        <fullName evidence="4">RRM domain-containing protein</fullName>
    </recommendedName>
</protein>
<dbReference type="PANTHER" id="PTHR14089:SF6">
    <property type="entry name" value="PRE-MRNA-SPLICING FACTOR RBM22"/>
    <property type="match status" value="1"/>
</dbReference>
<reference evidence="2 3" key="1">
    <citation type="journal article" date="2013" name="Nat. Genet.">
        <title>The high-quality draft genome of peach (Prunus persica) identifies unique patterns of genetic diversity, domestication and genome evolution.</title>
        <authorList>
            <consortium name="International Peach Genome Initiative"/>
            <person name="Verde I."/>
            <person name="Abbott A.G."/>
            <person name="Scalabrin S."/>
            <person name="Jung S."/>
            <person name="Shu S."/>
            <person name="Marroni F."/>
            <person name="Zhebentyayeva T."/>
            <person name="Dettori M.T."/>
            <person name="Grimwood J."/>
            <person name="Cattonaro F."/>
            <person name="Zuccolo A."/>
            <person name="Rossini L."/>
            <person name="Jenkins J."/>
            <person name="Vendramin E."/>
            <person name="Meisel L.A."/>
            <person name="Decroocq V."/>
            <person name="Sosinski B."/>
            <person name="Prochnik S."/>
            <person name="Mitros T."/>
            <person name="Policriti A."/>
            <person name="Cipriani G."/>
            <person name="Dondini L."/>
            <person name="Ficklin S."/>
            <person name="Goodstein D.M."/>
            <person name="Xuan P."/>
            <person name="Del Fabbro C."/>
            <person name="Aramini V."/>
            <person name="Copetti D."/>
            <person name="Gonzalez S."/>
            <person name="Horner D.S."/>
            <person name="Falchi R."/>
            <person name="Lucas S."/>
            <person name="Mica E."/>
            <person name="Maldonado J."/>
            <person name="Lazzari B."/>
            <person name="Bielenberg D."/>
            <person name="Pirona R."/>
            <person name="Miculan M."/>
            <person name="Barakat A."/>
            <person name="Testolin R."/>
            <person name="Stella A."/>
            <person name="Tartarini S."/>
            <person name="Tonutti P."/>
            <person name="Arus P."/>
            <person name="Orellana A."/>
            <person name="Wells C."/>
            <person name="Main D."/>
            <person name="Vizzotto G."/>
            <person name="Silva H."/>
            <person name="Salamini F."/>
            <person name="Schmutz J."/>
            <person name="Morgante M."/>
            <person name="Rokhsar D.S."/>
        </authorList>
    </citation>
    <scope>NUCLEOTIDE SEQUENCE [LARGE SCALE GENOMIC DNA]</scope>
    <source>
        <strain evidence="3">cv. Nemared</strain>
    </source>
</reference>
<accession>A0A251R788</accession>
<evidence type="ECO:0000256" key="1">
    <source>
        <dbReference type="ARBA" id="ARBA00022884"/>
    </source>
</evidence>